<dbReference type="InterPro" id="IPR028994">
    <property type="entry name" value="Integrin_alpha_N"/>
</dbReference>
<keyword evidence="3 4" id="KW-0720">Serine protease</keyword>
<dbReference type="RefSeq" id="WP_103467323.1">
    <property type="nucleotide sequence ID" value="NZ_PPXC01000020.1"/>
</dbReference>
<feature type="active site" description="Charge relay system" evidence="4">
    <location>
        <position position="270"/>
    </location>
</feature>
<keyword evidence="1 4" id="KW-0645">Protease</keyword>
<proteinExistence type="inferred from homology"/>
<evidence type="ECO:0000259" key="5">
    <source>
        <dbReference type="Pfam" id="PF00082"/>
    </source>
</evidence>
<comment type="caution">
    <text evidence="6">The sequence shown here is derived from an EMBL/GenBank/DDBJ whole genome shotgun (WGS) entry which is preliminary data.</text>
</comment>
<feature type="domain" description="Peptidase S8/S53" evidence="5">
    <location>
        <begin position="218"/>
        <end position="497"/>
    </location>
</feature>
<organism evidence="6 7">
    <name type="scientific">Arthrobacter glacialis</name>
    <dbReference type="NCBI Taxonomy" id="1664"/>
    <lineage>
        <taxon>Bacteria</taxon>
        <taxon>Bacillati</taxon>
        <taxon>Actinomycetota</taxon>
        <taxon>Actinomycetes</taxon>
        <taxon>Micrococcales</taxon>
        <taxon>Micrococcaceae</taxon>
        <taxon>Arthrobacter</taxon>
    </lineage>
</organism>
<accession>A0A2S3ZRN0</accession>
<feature type="active site" description="Charge relay system" evidence="4">
    <location>
        <position position="444"/>
    </location>
</feature>
<dbReference type="InterPro" id="IPR023828">
    <property type="entry name" value="Peptidase_S8_Ser-AS"/>
</dbReference>
<comment type="similarity">
    <text evidence="4">Belongs to the peptidase S8 family.</text>
</comment>
<feature type="active site" description="Charge relay system" evidence="4">
    <location>
        <position position="227"/>
    </location>
</feature>
<evidence type="ECO:0000256" key="3">
    <source>
        <dbReference type="ARBA" id="ARBA00022825"/>
    </source>
</evidence>
<dbReference type="GO" id="GO:0016020">
    <property type="term" value="C:membrane"/>
    <property type="evidence" value="ECO:0007669"/>
    <property type="project" value="TreeGrafter"/>
</dbReference>
<dbReference type="PROSITE" id="PS51892">
    <property type="entry name" value="SUBTILASE"/>
    <property type="match status" value="1"/>
</dbReference>
<evidence type="ECO:0000256" key="2">
    <source>
        <dbReference type="ARBA" id="ARBA00022801"/>
    </source>
</evidence>
<evidence type="ECO:0000256" key="4">
    <source>
        <dbReference type="PROSITE-ProRule" id="PRU01240"/>
    </source>
</evidence>
<dbReference type="PRINTS" id="PR00723">
    <property type="entry name" value="SUBTILISIN"/>
</dbReference>
<evidence type="ECO:0000313" key="6">
    <source>
        <dbReference type="EMBL" id="POH71895.1"/>
    </source>
</evidence>
<evidence type="ECO:0000313" key="7">
    <source>
        <dbReference type="Proteomes" id="UP000237061"/>
    </source>
</evidence>
<dbReference type="SUPFAM" id="SSF69318">
    <property type="entry name" value="Integrin alpha N-terminal domain"/>
    <property type="match status" value="1"/>
</dbReference>
<gene>
    <name evidence="6" type="ORF">CVS27_18480</name>
</gene>
<dbReference type="SUPFAM" id="SSF52743">
    <property type="entry name" value="Subtilisin-like"/>
    <property type="match status" value="1"/>
</dbReference>
<dbReference type="Gene3D" id="2.40.128.340">
    <property type="match status" value="2"/>
</dbReference>
<dbReference type="EMBL" id="PPXC01000020">
    <property type="protein sequence ID" value="POH71895.1"/>
    <property type="molecule type" value="Genomic_DNA"/>
</dbReference>
<dbReference type="Proteomes" id="UP000237061">
    <property type="component" value="Unassembled WGS sequence"/>
</dbReference>
<protein>
    <recommendedName>
        <fullName evidence="5">Peptidase S8/S53 domain-containing protein</fullName>
    </recommendedName>
</protein>
<dbReference type="Gene3D" id="3.40.50.200">
    <property type="entry name" value="Peptidase S8/S53 domain"/>
    <property type="match status" value="1"/>
</dbReference>
<dbReference type="PROSITE" id="PS00137">
    <property type="entry name" value="SUBTILASE_HIS"/>
    <property type="match status" value="1"/>
</dbReference>
<dbReference type="InterPro" id="IPR036852">
    <property type="entry name" value="Peptidase_S8/S53_dom_sf"/>
</dbReference>
<dbReference type="GO" id="GO:0004252">
    <property type="term" value="F:serine-type endopeptidase activity"/>
    <property type="evidence" value="ECO:0007669"/>
    <property type="project" value="UniProtKB-UniRule"/>
</dbReference>
<dbReference type="InterPro" id="IPR022398">
    <property type="entry name" value="Peptidase_S8_His-AS"/>
</dbReference>
<dbReference type="InterPro" id="IPR015500">
    <property type="entry name" value="Peptidase_S8_subtilisin-rel"/>
</dbReference>
<dbReference type="PANTHER" id="PTHR42884">
    <property type="entry name" value="PROPROTEIN CONVERTASE SUBTILISIN/KEXIN-RELATED"/>
    <property type="match status" value="1"/>
</dbReference>
<keyword evidence="2 4" id="KW-0378">Hydrolase</keyword>
<dbReference type="Pfam" id="PF00082">
    <property type="entry name" value="Peptidase_S8"/>
    <property type="match status" value="1"/>
</dbReference>
<evidence type="ECO:0000256" key="1">
    <source>
        <dbReference type="ARBA" id="ARBA00022670"/>
    </source>
</evidence>
<dbReference type="PANTHER" id="PTHR42884:SF14">
    <property type="entry name" value="NEUROENDOCRINE CONVERTASE 1"/>
    <property type="match status" value="1"/>
</dbReference>
<dbReference type="PROSITE" id="PS00138">
    <property type="entry name" value="SUBTILASE_SER"/>
    <property type="match status" value="1"/>
</dbReference>
<reference evidence="6 7" key="1">
    <citation type="submission" date="2018-01" db="EMBL/GenBank/DDBJ databases">
        <title>Arthrobacter sp. nov., from glaciers in China.</title>
        <authorList>
            <person name="Liu Q."/>
            <person name="Xin Y.-H."/>
        </authorList>
    </citation>
    <scope>NUCLEOTIDE SEQUENCE [LARGE SCALE GENOMIC DNA]</scope>
    <source>
        <strain evidence="6 7">HLT2-12-2</strain>
    </source>
</reference>
<dbReference type="GO" id="GO:0016485">
    <property type="term" value="P:protein processing"/>
    <property type="evidence" value="ECO:0007669"/>
    <property type="project" value="TreeGrafter"/>
</dbReference>
<keyword evidence="7" id="KW-1185">Reference proteome</keyword>
<dbReference type="InterPro" id="IPR000209">
    <property type="entry name" value="Peptidase_S8/S53_dom"/>
</dbReference>
<dbReference type="AlphaFoldDB" id="A0A2S3ZRN0"/>
<sequence length="803" mass="82722">MNREYFARGQRKTVDRIENVVAIKVAATERGFNATEAESFGTEAAAGQLGLPEDSLAAFGAAHWVFVEPSADTSRSLAALDDFAEADDAGTLVKRENGRFAIVTKRLTVQLAEDYSGEDAEAILAERGLTLLTRLTFAPNLFEVDTTVHDDALEASVDLHEDPRFTLAEPSFVEHVPPRAIPTDPRFGEQWQWRNTGQGGGTPGADVHAEEAWDQTFGAGIRVAVIDNGFNTAHEDLQSAIVGASGAFRTAGAGPPTFMQGAAAIPAGDHGTFCAGMVGARHNNGRGGCGAAPECELMLVACLGDQVGTQTTLARAVAYAADPSREVAGADPATGADILVSSLGPNGAAWDLTVVLELALEFAAANGRGGRGLAIFWAASNGNNVDVMQDEVVSHADVIAVVRSTRMDLEDNAARGPEVELIAPGVAVVSTTGAGGYGPSTGTSFAAPCAAGCAALALSMNPDLTRDQLRAIMRDSADKIGGVAYDANGHNDDYGFGRVNAAAAVQLAVGSVSHVRGKDIALVRQTPGWASIPVAFSNGSGGWDITNGAAPTFIGNWANTPGVRIVTGDFNGNGLTDVALVRQAPGWASIPVAFSNGSGGWDITNGAAPTFIGNWANTPGVRIVTGDCNGNGLTDIALVRQTPGWASIPVAFANGSGGWDITNGAAPTFIGNWANTPGVRIVTGDFNGNGLTDIALVRQTPGWASIPIAFANGSGGWDITNGAAATFIGNWANTPGVRIVAGDFNDNGLTDIALVRQTPGWASIPVAFANGSGGWDITNGAAATFIGNWANTPGVRLTNGDYR</sequence>
<name>A0A2S3ZRN0_ARTGL</name>